<dbReference type="EMBL" id="QGKW02000717">
    <property type="protein sequence ID" value="KAF2599291.1"/>
    <property type="molecule type" value="Genomic_DNA"/>
</dbReference>
<dbReference type="AlphaFoldDB" id="A0A8S9KZY8"/>
<dbReference type="Proteomes" id="UP000712281">
    <property type="component" value="Unassembled WGS sequence"/>
</dbReference>
<protein>
    <submittedName>
        <fullName evidence="1">Uncharacterized protein</fullName>
    </submittedName>
</protein>
<evidence type="ECO:0000313" key="2">
    <source>
        <dbReference type="Proteomes" id="UP000712281"/>
    </source>
</evidence>
<evidence type="ECO:0000313" key="1">
    <source>
        <dbReference type="EMBL" id="KAF2599291.1"/>
    </source>
</evidence>
<proteinExistence type="predicted"/>
<organism evidence="1 2">
    <name type="scientific">Brassica cretica</name>
    <name type="common">Mustard</name>
    <dbReference type="NCBI Taxonomy" id="69181"/>
    <lineage>
        <taxon>Eukaryota</taxon>
        <taxon>Viridiplantae</taxon>
        <taxon>Streptophyta</taxon>
        <taxon>Embryophyta</taxon>
        <taxon>Tracheophyta</taxon>
        <taxon>Spermatophyta</taxon>
        <taxon>Magnoliopsida</taxon>
        <taxon>eudicotyledons</taxon>
        <taxon>Gunneridae</taxon>
        <taxon>Pentapetalae</taxon>
        <taxon>rosids</taxon>
        <taxon>malvids</taxon>
        <taxon>Brassicales</taxon>
        <taxon>Brassicaceae</taxon>
        <taxon>Brassiceae</taxon>
        <taxon>Brassica</taxon>
    </lineage>
</organism>
<comment type="caution">
    <text evidence="1">The sequence shown here is derived from an EMBL/GenBank/DDBJ whole genome shotgun (WGS) entry which is preliminary data.</text>
</comment>
<accession>A0A8S9KZY8</accession>
<sequence length="238" mass="26794">MGGWWRCLFAGDPTVDLSVRRRWGGEGLNRLRSFTCLFRSLEFFSSFSRSFYSDQECDSAWSPDETIIWRFFSVSHSFGESWVRVGSFFSRVVARVLEVSVAARDETRDSIRVSLVVSVFRSWVLDCGSALVSLFSHNKSSSCGDVASVSLLPEEVCPTCPTALRVRWVKWVYTYRDWRVGDTISSSLSRTTAPLVSGLLFVLFLLVASRFEPPFSPGARGNRGLSPLIPFPWVISLS</sequence>
<reference evidence="1" key="1">
    <citation type="submission" date="2019-12" db="EMBL/GenBank/DDBJ databases">
        <title>Genome sequencing and annotation of Brassica cretica.</title>
        <authorList>
            <person name="Studholme D.J."/>
            <person name="Sarris P.F."/>
        </authorList>
    </citation>
    <scope>NUCLEOTIDE SEQUENCE</scope>
    <source>
        <strain evidence="1">PFS-001/15</strain>
        <tissue evidence="1">Leaf</tissue>
    </source>
</reference>
<gene>
    <name evidence="1" type="ORF">F2Q68_00012578</name>
</gene>
<name>A0A8S9KZY8_BRACR</name>